<dbReference type="RefSeq" id="XP_018988279.1">
    <property type="nucleotide sequence ID" value="XM_019132696.1"/>
</dbReference>
<keyword evidence="2" id="KW-1185">Reference proteome</keyword>
<dbReference type="EMBL" id="KV454426">
    <property type="protein sequence ID" value="ODQ82951.1"/>
    <property type="molecule type" value="Genomic_DNA"/>
</dbReference>
<protein>
    <submittedName>
        <fullName evidence="1">Uncharacterized protein</fullName>
    </submittedName>
</protein>
<gene>
    <name evidence="1" type="ORF">BABINDRAFT_78886</name>
</gene>
<dbReference type="AlphaFoldDB" id="A0A1E3QZB5"/>
<proteinExistence type="predicted"/>
<reference evidence="2" key="1">
    <citation type="submission" date="2016-05" db="EMBL/GenBank/DDBJ databases">
        <title>Comparative genomics of biotechnologically important yeasts.</title>
        <authorList>
            <consortium name="DOE Joint Genome Institute"/>
            <person name="Riley R."/>
            <person name="Haridas S."/>
            <person name="Wolfe K.H."/>
            <person name="Lopes M.R."/>
            <person name="Hittinger C.T."/>
            <person name="Goker M."/>
            <person name="Salamov A."/>
            <person name="Wisecaver J."/>
            <person name="Long T.M."/>
            <person name="Aerts A.L."/>
            <person name="Barry K."/>
            <person name="Choi C."/>
            <person name="Clum A."/>
            <person name="Coughlan A.Y."/>
            <person name="Deshpande S."/>
            <person name="Douglass A.P."/>
            <person name="Hanson S.J."/>
            <person name="Klenk H.-P."/>
            <person name="Labutti K."/>
            <person name="Lapidus A."/>
            <person name="Lindquist E."/>
            <person name="Lipzen A."/>
            <person name="Meier-Kolthoff J.P."/>
            <person name="Ohm R.A."/>
            <person name="Otillar R.P."/>
            <person name="Pangilinan J."/>
            <person name="Peng Y."/>
            <person name="Rokas A."/>
            <person name="Rosa C.A."/>
            <person name="Scheuner C."/>
            <person name="Sibirny A.A."/>
            <person name="Slot J.C."/>
            <person name="Stielow J.B."/>
            <person name="Sun H."/>
            <person name="Kurtzman C.P."/>
            <person name="Blackwell M."/>
            <person name="Grigoriev I.V."/>
            <person name="Jeffries T.W."/>
        </authorList>
    </citation>
    <scope>NUCLEOTIDE SEQUENCE [LARGE SCALE GENOMIC DNA]</scope>
    <source>
        <strain evidence="2">NRRL Y-12698</strain>
    </source>
</reference>
<evidence type="ECO:0000313" key="2">
    <source>
        <dbReference type="Proteomes" id="UP000094336"/>
    </source>
</evidence>
<dbReference type="Proteomes" id="UP000094336">
    <property type="component" value="Unassembled WGS sequence"/>
</dbReference>
<evidence type="ECO:0000313" key="1">
    <source>
        <dbReference type="EMBL" id="ODQ82951.1"/>
    </source>
</evidence>
<accession>A0A1E3QZB5</accession>
<organism evidence="1 2">
    <name type="scientific">Babjeviella inositovora NRRL Y-12698</name>
    <dbReference type="NCBI Taxonomy" id="984486"/>
    <lineage>
        <taxon>Eukaryota</taxon>
        <taxon>Fungi</taxon>
        <taxon>Dikarya</taxon>
        <taxon>Ascomycota</taxon>
        <taxon>Saccharomycotina</taxon>
        <taxon>Pichiomycetes</taxon>
        <taxon>Serinales incertae sedis</taxon>
        <taxon>Babjeviella</taxon>
    </lineage>
</organism>
<dbReference type="GeneID" id="30150549"/>
<name>A0A1E3QZB5_9ASCO</name>
<sequence length="69" mass="8261">MVRMSWDRIWRSTHAQFARTGRSILCIRPRSIDISNVNHFFCIKPISWSKSARVYNIRYILDSVFEILT</sequence>